<dbReference type="PANTHER" id="PTHR42732:SF2">
    <property type="entry name" value="BETA-MANNOSIDASE"/>
    <property type="match status" value="1"/>
</dbReference>
<dbReference type="Proteomes" id="UP000243498">
    <property type="component" value="Unassembled WGS sequence"/>
</dbReference>
<evidence type="ECO:0000313" key="8">
    <source>
        <dbReference type="EMBL" id="OAA36841.1"/>
    </source>
</evidence>
<evidence type="ECO:0000313" key="9">
    <source>
        <dbReference type="Proteomes" id="UP000243498"/>
    </source>
</evidence>
<dbReference type="STRING" id="1081105.A0A166YF78"/>
<dbReference type="InterPro" id="IPR006103">
    <property type="entry name" value="Glyco_hydro_2_cat"/>
</dbReference>
<gene>
    <name evidence="8" type="ORF">NOR_07361</name>
</gene>
<dbReference type="Gene3D" id="3.20.20.80">
    <property type="entry name" value="Glycosidases"/>
    <property type="match status" value="1"/>
</dbReference>
<dbReference type="OMA" id="PQCGSPF"/>
<protein>
    <submittedName>
        <fullName evidence="8">Glycoside hydrolase family 2</fullName>
    </submittedName>
</protein>
<evidence type="ECO:0000256" key="3">
    <source>
        <dbReference type="ARBA" id="ARBA00023295"/>
    </source>
</evidence>
<dbReference type="Pfam" id="PF02836">
    <property type="entry name" value="Glyco_hydro_2_C"/>
    <property type="match status" value="1"/>
</dbReference>
<feature type="domain" description="Glycosyl hydrolases family 2 sugar binding" evidence="7">
    <location>
        <begin position="110"/>
        <end position="214"/>
    </location>
</feature>
<keyword evidence="2 8" id="KW-0378">Hydrolase</keyword>
<reference evidence="8 9" key="1">
    <citation type="journal article" date="2016" name="Genome Biol. Evol.">
        <title>Divergent and convergent evolution of fungal pathogenicity.</title>
        <authorList>
            <person name="Shang Y."/>
            <person name="Xiao G."/>
            <person name="Zheng P."/>
            <person name="Cen K."/>
            <person name="Zhan S."/>
            <person name="Wang C."/>
        </authorList>
    </citation>
    <scope>NUCLEOTIDE SEQUENCE [LARGE SCALE GENOMIC DNA]</scope>
    <source>
        <strain evidence="8 9">RCEF 4871</strain>
    </source>
</reference>
<feature type="signal peptide" evidence="4">
    <location>
        <begin position="1"/>
        <end position="23"/>
    </location>
</feature>
<feature type="chain" id="PRO_5007882764" evidence="4">
    <location>
        <begin position="24"/>
        <end position="647"/>
    </location>
</feature>
<dbReference type="PANTHER" id="PTHR42732">
    <property type="entry name" value="BETA-GALACTOSIDASE"/>
    <property type="match status" value="1"/>
</dbReference>
<feature type="domain" description="Glycoside hydrolase family 2 immunoglobulin-like beta-sandwich" evidence="5">
    <location>
        <begin position="254"/>
        <end position="335"/>
    </location>
</feature>
<dbReference type="SUPFAM" id="SSF51445">
    <property type="entry name" value="(Trans)glycosidases"/>
    <property type="match status" value="1"/>
</dbReference>
<dbReference type="InterPro" id="IPR017853">
    <property type="entry name" value="GH"/>
</dbReference>
<dbReference type="GO" id="GO:0005975">
    <property type="term" value="P:carbohydrate metabolic process"/>
    <property type="evidence" value="ECO:0007669"/>
    <property type="project" value="InterPro"/>
</dbReference>
<dbReference type="EMBL" id="AZHC01000033">
    <property type="protein sequence ID" value="OAA36841.1"/>
    <property type="molecule type" value="Genomic_DNA"/>
</dbReference>
<dbReference type="AlphaFoldDB" id="A0A166YF78"/>
<evidence type="ECO:0000256" key="1">
    <source>
        <dbReference type="ARBA" id="ARBA00007401"/>
    </source>
</evidence>
<comment type="caution">
    <text evidence="8">The sequence shown here is derived from an EMBL/GenBank/DDBJ whole genome shotgun (WGS) entry which is preliminary data.</text>
</comment>
<dbReference type="InterPro" id="IPR036156">
    <property type="entry name" value="Beta-gal/glucu_dom_sf"/>
</dbReference>
<dbReference type="InterPro" id="IPR006102">
    <property type="entry name" value="Ig-like_GH2"/>
</dbReference>
<evidence type="ECO:0000259" key="5">
    <source>
        <dbReference type="Pfam" id="PF00703"/>
    </source>
</evidence>
<keyword evidence="3" id="KW-0326">Glycosidase</keyword>
<dbReference type="Pfam" id="PF02837">
    <property type="entry name" value="Glyco_hydro_2_N"/>
    <property type="match status" value="1"/>
</dbReference>
<dbReference type="Gene3D" id="2.60.40.10">
    <property type="entry name" value="Immunoglobulins"/>
    <property type="match status" value="1"/>
</dbReference>
<evidence type="ECO:0000256" key="4">
    <source>
        <dbReference type="SAM" id="SignalP"/>
    </source>
</evidence>
<dbReference type="Gene3D" id="2.60.120.260">
    <property type="entry name" value="Galactose-binding domain-like"/>
    <property type="match status" value="1"/>
</dbReference>
<organism evidence="8 9">
    <name type="scientific">Metarhizium rileyi (strain RCEF 4871)</name>
    <name type="common">Nomuraea rileyi</name>
    <dbReference type="NCBI Taxonomy" id="1649241"/>
    <lineage>
        <taxon>Eukaryota</taxon>
        <taxon>Fungi</taxon>
        <taxon>Dikarya</taxon>
        <taxon>Ascomycota</taxon>
        <taxon>Pezizomycotina</taxon>
        <taxon>Sordariomycetes</taxon>
        <taxon>Hypocreomycetidae</taxon>
        <taxon>Hypocreales</taxon>
        <taxon>Clavicipitaceae</taxon>
        <taxon>Metarhizium</taxon>
    </lineage>
</organism>
<feature type="domain" description="Glycoside hydrolase family 2 catalytic" evidence="6">
    <location>
        <begin position="377"/>
        <end position="497"/>
    </location>
</feature>
<dbReference type="InterPro" id="IPR008979">
    <property type="entry name" value="Galactose-bd-like_sf"/>
</dbReference>
<name>A0A166YF78_METRR</name>
<evidence type="ECO:0000256" key="2">
    <source>
        <dbReference type="ARBA" id="ARBA00022801"/>
    </source>
</evidence>
<dbReference type="InterPro" id="IPR051913">
    <property type="entry name" value="GH2_Domain-Containing"/>
</dbReference>
<dbReference type="Pfam" id="PF00703">
    <property type="entry name" value="Glyco_hydro_2"/>
    <property type="match status" value="1"/>
</dbReference>
<sequence length="647" mass="72544">MQLLRRALWAGLSLIHIVALGEAADATPYKVQEPPLDTEWTYRVGTNPWPEHPRPQLRREHWLNLNGIWTYQGAGEAYALSGPPQKALSHEIMIPSCVESGLSGIQDLNSTNMWFGRSFDVPGGWRGRDVLLNFEAVDYEATVFVNGVKVAHNVGGYFRFTVDVTRYIRWGQSNELFVFVYDPTDMDIIPVGKQSRNPSHIFYRSCSGIWQTVWLESAPSNHITQLDVTAGMDGDSKYSPHPLSISVESSSLTPSPVSTTVKVTAHTSRQQQDAEVKVVVKDAQGHVVAEESGPSDKEFSFSVDSPKLWSPSSPTLYNLTVVMADDTVHSYTGFRTISSGVVDGVQRPLLNGEFTFLFGTLDQGFWPDGLYTPPSREAMVYDLKMLKDLGFNMVRKHIKVEPDLFYRACDEIGLLVIQDMPSLPADGNRPPSPAQQAEFQRQLEILVNEHKSYTSVVIWVIYNESWGQLKGPPYPEEKLTDIVRSIDPSRLIDSVTGWNDHGYGDFSDNHHYANPQCGTPFYSIASSPYDPKRIGFQGEFGGVGHNVSIEHLWNVQQAIDTINQTYEVDADLAAYNYRSSVLLREFTEQVARYACSGGVWTQTTDVEGEVNGLYTYDRRVLRPDTKQWQSDIRGLYEAAHKRGGAKP</sequence>
<dbReference type="SUPFAM" id="SSF49785">
    <property type="entry name" value="Galactose-binding domain-like"/>
    <property type="match status" value="1"/>
</dbReference>
<comment type="similarity">
    <text evidence="1">Belongs to the glycosyl hydrolase 2 family.</text>
</comment>
<dbReference type="OrthoDB" id="408320at2759"/>
<accession>A0A166YF78</accession>
<dbReference type="SUPFAM" id="SSF49303">
    <property type="entry name" value="beta-Galactosidase/glucuronidase domain"/>
    <property type="match status" value="1"/>
</dbReference>
<dbReference type="GO" id="GO:0004553">
    <property type="term" value="F:hydrolase activity, hydrolyzing O-glycosyl compounds"/>
    <property type="evidence" value="ECO:0007669"/>
    <property type="project" value="InterPro"/>
</dbReference>
<keyword evidence="4" id="KW-0732">Signal</keyword>
<dbReference type="InterPro" id="IPR013783">
    <property type="entry name" value="Ig-like_fold"/>
</dbReference>
<evidence type="ECO:0000259" key="7">
    <source>
        <dbReference type="Pfam" id="PF02837"/>
    </source>
</evidence>
<keyword evidence="9" id="KW-1185">Reference proteome</keyword>
<proteinExistence type="inferred from homology"/>
<evidence type="ECO:0000259" key="6">
    <source>
        <dbReference type="Pfam" id="PF02836"/>
    </source>
</evidence>
<dbReference type="InterPro" id="IPR006104">
    <property type="entry name" value="Glyco_hydro_2_N"/>
</dbReference>